<accession>A0AAU9KC91</accession>
<evidence type="ECO:0000313" key="1">
    <source>
        <dbReference type="EMBL" id="CAG9334487.1"/>
    </source>
</evidence>
<proteinExistence type="predicted"/>
<protein>
    <submittedName>
        <fullName evidence="1">Uncharacterized protein</fullName>
    </submittedName>
</protein>
<sequence>MILCKIMILSIPPPIPAAFARALMIAINTKPTKSFIPIGKIPLWMHWLDMQKFRYSQSEVPLQSSIA</sequence>
<reference evidence="1" key="1">
    <citation type="submission" date="2021-09" db="EMBL/GenBank/DDBJ databases">
        <authorList>
            <consortium name="AG Swart"/>
            <person name="Singh M."/>
            <person name="Singh A."/>
            <person name="Seah K."/>
            <person name="Emmerich C."/>
        </authorList>
    </citation>
    <scope>NUCLEOTIDE SEQUENCE</scope>
    <source>
        <strain evidence="1">ATCC30299</strain>
    </source>
</reference>
<name>A0AAU9KC91_9CILI</name>
<keyword evidence="2" id="KW-1185">Reference proteome</keyword>
<dbReference type="Proteomes" id="UP001162131">
    <property type="component" value="Unassembled WGS sequence"/>
</dbReference>
<evidence type="ECO:0000313" key="2">
    <source>
        <dbReference type="Proteomes" id="UP001162131"/>
    </source>
</evidence>
<dbReference type="AlphaFoldDB" id="A0AAU9KC91"/>
<gene>
    <name evidence="1" type="ORF">BSTOLATCC_MIC61102</name>
</gene>
<organism evidence="1 2">
    <name type="scientific">Blepharisma stoltei</name>
    <dbReference type="NCBI Taxonomy" id="1481888"/>
    <lineage>
        <taxon>Eukaryota</taxon>
        <taxon>Sar</taxon>
        <taxon>Alveolata</taxon>
        <taxon>Ciliophora</taxon>
        <taxon>Postciliodesmatophora</taxon>
        <taxon>Heterotrichea</taxon>
        <taxon>Heterotrichida</taxon>
        <taxon>Blepharismidae</taxon>
        <taxon>Blepharisma</taxon>
    </lineage>
</organism>
<dbReference type="EMBL" id="CAJZBQ010000058">
    <property type="protein sequence ID" value="CAG9334487.1"/>
    <property type="molecule type" value="Genomic_DNA"/>
</dbReference>
<comment type="caution">
    <text evidence="1">The sequence shown here is derived from an EMBL/GenBank/DDBJ whole genome shotgun (WGS) entry which is preliminary data.</text>
</comment>